<evidence type="ECO:0000256" key="5">
    <source>
        <dbReference type="ARBA" id="ARBA00022840"/>
    </source>
</evidence>
<dbReference type="GO" id="GO:0005524">
    <property type="term" value="F:ATP binding"/>
    <property type="evidence" value="ECO:0007669"/>
    <property type="project" value="UniProtKB-KW"/>
</dbReference>
<keyword evidence="3" id="KW-0547">Nucleotide-binding</keyword>
<evidence type="ECO:0000313" key="7">
    <source>
        <dbReference type="Proteomes" id="UP000504604"/>
    </source>
</evidence>
<evidence type="ECO:0000313" key="8">
    <source>
        <dbReference type="RefSeq" id="XP_020554079.1"/>
    </source>
</evidence>
<dbReference type="KEGG" id="sind:110013015"/>
<feature type="domain" description="Serine-threonine/tyrosine-protein kinase catalytic" evidence="6">
    <location>
        <begin position="30"/>
        <end position="101"/>
    </location>
</feature>
<dbReference type="InterPro" id="IPR011009">
    <property type="entry name" value="Kinase-like_dom_sf"/>
</dbReference>
<evidence type="ECO:0000259" key="6">
    <source>
        <dbReference type="Pfam" id="PF07714"/>
    </source>
</evidence>
<evidence type="ECO:0000256" key="3">
    <source>
        <dbReference type="ARBA" id="ARBA00022741"/>
    </source>
</evidence>
<name>A0A8M8VCV0_SESIN</name>
<dbReference type="InterPro" id="IPR001245">
    <property type="entry name" value="Ser-Thr/Tyr_kinase_cat_dom"/>
</dbReference>
<dbReference type="OrthoDB" id="2356065at2759"/>
<keyword evidence="7" id="KW-1185">Reference proteome</keyword>
<keyword evidence="2" id="KW-0808">Transferase</keyword>
<gene>
    <name evidence="8" type="primary">LOC110013015</name>
</gene>
<dbReference type="Pfam" id="PF07714">
    <property type="entry name" value="PK_Tyr_Ser-Thr"/>
    <property type="match status" value="1"/>
</dbReference>
<dbReference type="Proteomes" id="UP000504604">
    <property type="component" value="Linkage group LG12"/>
</dbReference>
<dbReference type="AlphaFoldDB" id="A0A8M8VCV0"/>
<keyword evidence="5" id="KW-0067">ATP-binding</keyword>
<dbReference type="SUPFAM" id="SSF56112">
    <property type="entry name" value="Protein kinase-like (PK-like)"/>
    <property type="match status" value="1"/>
</dbReference>
<keyword evidence="4" id="KW-0418">Kinase</keyword>
<proteinExistence type="predicted"/>
<reference evidence="8" key="1">
    <citation type="submission" date="2025-08" db="UniProtKB">
        <authorList>
            <consortium name="RefSeq"/>
        </authorList>
    </citation>
    <scope>IDENTIFICATION</scope>
</reference>
<protein>
    <submittedName>
        <fullName evidence="8">Receptor-like serine/threonine-protein kinase SD1-7</fullName>
    </submittedName>
</protein>
<evidence type="ECO:0000256" key="2">
    <source>
        <dbReference type="ARBA" id="ARBA00022679"/>
    </source>
</evidence>
<organism evidence="7 8">
    <name type="scientific">Sesamum indicum</name>
    <name type="common">Oriental sesame</name>
    <name type="synonym">Sesamum orientale</name>
    <dbReference type="NCBI Taxonomy" id="4182"/>
    <lineage>
        <taxon>Eukaryota</taxon>
        <taxon>Viridiplantae</taxon>
        <taxon>Streptophyta</taxon>
        <taxon>Embryophyta</taxon>
        <taxon>Tracheophyta</taxon>
        <taxon>Spermatophyta</taxon>
        <taxon>Magnoliopsida</taxon>
        <taxon>eudicotyledons</taxon>
        <taxon>Gunneridae</taxon>
        <taxon>Pentapetalae</taxon>
        <taxon>asterids</taxon>
        <taxon>lamiids</taxon>
        <taxon>Lamiales</taxon>
        <taxon>Pedaliaceae</taxon>
        <taxon>Sesamum</taxon>
    </lineage>
</organism>
<dbReference type="Gene3D" id="1.10.510.10">
    <property type="entry name" value="Transferase(Phosphotransferase) domain 1"/>
    <property type="match status" value="1"/>
</dbReference>
<sequence length="204" mass="23094">MESWKHVTSAYEQWGTCLSGSSDIVLHRHLDKGTLTNGKEVAVKRLSAASAQGVMNELFVISKLQHCNLVRLLGCCVEKGEKMLIYEYLQNKSLDVLLFMKHSMFLTGRNDSVSLKERNWSRPPVSSQGLQAEKNSSRLEAQKLDVFSFGVLVLEIISGKRNTCFYNDELSLGLLGYAWKLWNEDNALDLIDKRIWSSSFGRNS</sequence>
<dbReference type="Gene3D" id="3.30.200.20">
    <property type="entry name" value="Phosphorylase Kinase, domain 1"/>
    <property type="match status" value="1"/>
</dbReference>
<dbReference type="GO" id="GO:0004674">
    <property type="term" value="F:protein serine/threonine kinase activity"/>
    <property type="evidence" value="ECO:0007669"/>
    <property type="project" value="UniProtKB-KW"/>
</dbReference>
<dbReference type="GeneID" id="110013015"/>
<dbReference type="RefSeq" id="XP_020554079.1">
    <property type="nucleotide sequence ID" value="XM_020698420.1"/>
</dbReference>
<evidence type="ECO:0000256" key="1">
    <source>
        <dbReference type="ARBA" id="ARBA00022527"/>
    </source>
</evidence>
<dbReference type="GO" id="GO:0005886">
    <property type="term" value="C:plasma membrane"/>
    <property type="evidence" value="ECO:0007669"/>
    <property type="project" value="TreeGrafter"/>
</dbReference>
<keyword evidence="1" id="KW-0723">Serine/threonine-protein kinase</keyword>
<evidence type="ECO:0000256" key="4">
    <source>
        <dbReference type="ARBA" id="ARBA00022777"/>
    </source>
</evidence>
<accession>A0A8M8VCV0</accession>
<dbReference type="PANTHER" id="PTHR27002">
    <property type="entry name" value="RECEPTOR-LIKE SERINE/THREONINE-PROTEIN KINASE SD1-8"/>
    <property type="match status" value="1"/>
</dbReference>
<dbReference type="PANTHER" id="PTHR27002:SF1082">
    <property type="entry name" value="OS06G0693000 PROTEIN"/>
    <property type="match status" value="1"/>
</dbReference>